<dbReference type="InParanoid" id="A0A409XX92"/>
<gene>
    <name evidence="5" type="ORF">CVT26_008214</name>
</gene>
<protein>
    <recommendedName>
        <fullName evidence="4">Peptidase C14 caspase domain-containing protein</fullName>
    </recommendedName>
</protein>
<name>A0A409XX92_9AGAR</name>
<dbReference type="OrthoDB" id="3223806at2759"/>
<reference evidence="5 6" key="1">
    <citation type="journal article" date="2018" name="Evol. Lett.">
        <title>Horizontal gene cluster transfer increased hallucinogenic mushroom diversity.</title>
        <authorList>
            <person name="Reynolds H.T."/>
            <person name="Vijayakumar V."/>
            <person name="Gluck-Thaler E."/>
            <person name="Korotkin H.B."/>
            <person name="Matheny P.B."/>
            <person name="Slot J.C."/>
        </authorList>
    </citation>
    <scope>NUCLEOTIDE SEQUENCE [LARGE SCALE GENOMIC DNA]</scope>
    <source>
        <strain evidence="5 6">SRW20</strain>
    </source>
</reference>
<dbReference type="AlphaFoldDB" id="A0A409XX92"/>
<keyword evidence="6" id="KW-1185">Reference proteome</keyword>
<evidence type="ECO:0000259" key="4">
    <source>
        <dbReference type="Pfam" id="PF00656"/>
    </source>
</evidence>
<dbReference type="SUPFAM" id="SSF52129">
    <property type="entry name" value="Caspase-like"/>
    <property type="match status" value="1"/>
</dbReference>
<dbReference type="EMBL" id="NHYE01001428">
    <property type="protein sequence ID" value="PPQ95369.1"/>
    <property type="molecule type" value="Genomic_DNA"/>
</dbReference>
<dbReference type="Proteomes" id="UP000284706">
    <property type="component" value="Unassembled WGS sequence"/>
</dbReference>
<dbReference type="Pfam" id="PF00656">
    <property type="entry name" value="Peptidase_C14"/>
    <property type="match status" value="1"/>
</dbReference>
<dbReference type="GO" id="GO:0004197">
    <property type="term" value="F:cysteine-type endopeptidase activity"/>
    <property type="evidence" value="ECO:0007669"/>
    <property type="project" value="InterPro"/>
</dbReference>
<dbReference type="InterPro" id="IPR011600">
    <property type="entry name" value="Pept_C14_caspase"/>
</dbReference>
<feature type="domain" description="Peptidase C14 caspase" evidence="4">
    <location>
        <begin position="55"/>
        <end position="294"/>
    </location>
</feature>
<dbReference type="GO" id="GO:0005737">
    <property type="term" value="C:cytoplasm"/>
    <property type="evidence" value="ECO:0007669"/>
    <property type="project" value="TreeGrafter"/>
</dbReference>
<evidence type="ECO:0000313" key="6">
    <source>
        <dbReference type="Proteomes" id="UP000284706"/>
    </source>
</evidence>
<keyword evidence="3" id="KW-0788">Thiol protease</keyword>
<proteinExistence type="inferred from homology"/>
<sequence length="691" mass="77737">MDPSMRSFHPFAIADRSSATYVCEKQSSTADNSSSVVPQSTDDNDDEIYFGPKVFALLIGIDEYQSTGVSNLSGCVNDCKDVEAWLKESFGSAHINMLLNKAATAQAVTNAIRAFASDRSIDRDDLIFIYYAGHGGQIPPLEEWNLGSKRDIQIRIPYDFDWQGQNHILDRDLSRLISNVAEAKGENIVVILDSCHSASGTRDKEVGGTVRCIDVPANYATTVSLSKADFMSSEASATRAASATPMNHTLLAACREDLKARETRGGDGETRGVFTFNLFRQLRDRASRSWTYEEAILSLGTMSQQYPHCDGINKDRYLFRVERKDRIFNLIEHGTARQLKAGLCHDVQKKDQFLLFSGPNLSSSYFGEAEVDVSYNLASDLTVPPDLPPRAFAVKAIQHPVARVSSFPFQIQESLKRFSWLPRLGVDITSKPVHVRVADEDLASFELVHQTGSWVKLKYLTAGHRLAETLLRPWPIKVIEWANILQHIGHFFHHLNRLERNWDPDPAVEIAIAKVRNGRVIDDRPLRLGPDGVEILADDSTEYGFEVTNRSDHPKFFSLFYFDMSKFSITAMYNPPTVAEGEASPCLEAHESKTIGYGSDVDEAFNFDLVKAQTNDLGYLKLFYSDRYLDLLHIRRDALFLSREDEGYSSLRGIKRSRLRYSSPQYYMPADSSTRRLAALKIPIVQIRPLD</sequence>
<comment type="similarity">
    <text evidence="1">Belongs to the peptidase C14B family.</text>
</comment>
<accession>A0A409XX92</accession>
<evidence type="ECO:0000256" key="2">
    <source>
        <dbReference type="ARBA" id="ARBA00022703"/>
    </source>
</evidence>
<organism evidence="5 6">
    <name type="scientific">Gymnopilus dilepis</name>
    <dbReference type="NCBI Taxonomy" id="231916"/>
    <lineage>
        <taxon>Eukaryota</taxon>
        <taxon>Fungi</taxon>
        <taxon>Dikarya</taxon>
        <taxon>Basidiomycota</taxon>
        <taxon>Agaricomycotina</taxon>
        <taxon>Agaricomycetes</taxon>
        <taxon>Agaricomycetidae</taxon>
        <taxon>Agaricales</taxon>
        <taxon>Agaricineae</taxon>
        <taxon>Hymenogastraceae</taxon>
        <taxon>Gymnopilus</taxon>
    </lineage>
</organism>
<dbReference type="InterPro" id="IPR029030">
    <property type="entry name" value="Caspase-like_dom_sf"/>
</dbReference>
<dbReference type="GO" id="GO:0006915">
    <property type="term" value="P:apoptotic process"/>
    <property type="evidence" value="ECO:0007669"/>
    <property type="project" value="UniProtKB-KW"/>
</dbReference>
<keyword evidence="2" id="KW-0053">Apoptosis</keyword>
<evidence type="ECO:0000256" key="1">
    <source>
        <dbReference type="ARBA" id="ARBA00009005"/>
    </source>
</evidence>
<dbReference type="PANTHER" id="PTHR48104">
    <property type="entry name" value="METACASPASE-4"/>
    <property type="match status" value="1"/>
</dbReference>
<keyword evidence="3" id="KW-0378">Hydrolase</keyword>
<dbReference type="GO" id="GO:0006508">
    <property type="term" value="P:proteolysis"/>
    <property type="evidence" value="ECO:0007669"/>
    <property type="project" value="InterPro"/>
</dbReference>
<dbReference type="InterPro" id="IPR050452">
    <property type="entry name" value="Metacaspase"/>
</dbReference>
<evidence type="ECO:0000313" key="5">
    <source>
        <dbReference type="EMBL" id="PPQ95369.1"/>
    </source>
</evidence>
<comment type="caution">
    <text evidence="5">The sequence shown here is derived from an EMBL/GenBank/DDBJ whole genome shotgun (WGS) entry which is preliminary data.</text>
</comment>
<evidence type="ECO:0000256" key="3">
    <source>
        <dbReference type="ARBA" id="ARBA00022807"/>
    </source>
</evidence>
<dbReference type="Gene3D" id="3.40.50.1460">
    <property type="match status" value="1"/>
</dbReference>
<keyword evidence="3" id="KW-0645">Protease</keyword>
<dbReference type="PANTHER" id="PTHR48104:SF30">
    <property type="entry name" value="METACASPASE-1"/>
    <property type="match status" value="1"/>
</dbReference>